<dbReference type="Pfam" id="PF26640">
    <property type="entry name" value="DUF8212"/>
    <property type="match status" value="1"/>
</dbReference>
<feature type="domain" description="Heterokaryon incompatibility" evidence="1">
    <location>
        <begin position="24"/>
        <end position="114"/>
    </location>
</feature>
<dbReference type="Proteomes" id="UP001174936">
    <property type="component" value="Unassembled WGS sequence"/>
</dbReference>
<dbReference type="Pfam" id="PF06985">
    <property type="entry name" value="HET"/>
    <property type="match status" value="1"/>
</dbReference>
<organism evidence="3 4">
    <name type="scientific">Cercophora newfieldiana</name>
    <dbReference type="NCBI Taxonomy" id="92897"/>
    <lineage>
        <taxon>Eukaryota</taxon>
        <taxon>Fungi</taxon>
        <taxon>Dikarya</taxon>
        <taxon>Ascomycota</taxon>
        <taxon>Pezizomycotina</taxon>
        <taxon>Sordariomycetes</taxon>
        <taxon>Sordariomycetidae</taxon>
        <taxon>Sordariales</taxon>
        <taxon>Lasiosphaeriaceae</taxon>
        <taxon>Cercophora</taxon>
    </lineage>
</organism>
<dbReference type="PANTHER" id="PTHR10622">
    <property type="entry name" value="HET DOMAIN-CONTAINING PROTEIN"/>
    <property type="match status" value="1"/>
</dbReference>
<reference evidence="3" key="1">
    <citation type="submission" date="2023-06" db="EMBL/GenBank/DDBJ databases">
        <title>Genome-scale phylogeny and comparative genomics of the fungal order Sordariales.</title>
        <authorList>
            <consortium name="Lawrence Berkeley National Laboratory"/>
            <person name="Hensen N."/>
            <person name="Bonometti L."/>
            <person name="Westerberg I."/>
            <person name="Brannstrom I.O."/>
            <person name="Guillou S."/>
            <person name="Cros-Aarteil S."/>
            <person name="Calhoun S."/>
            <person name="Haridas S."/>
            <person name="Kuo A."/>
            <person name="Mondo S."/>
            <person name="Pangilinan J."/>
            <person name="Riley R."/>
            <person name="Labutti K."/>
            <person name="Andreopoulos B."/>
            <person name="Lipzen A."/>
            <person name="Chen C."/>
            <person name="Yanf M."/>
            <person name="Daum C."/>
            <person name="Ng V."/>
            <person name="Clum A."/>
            <person name="Steindorff A."/>
            <person name="Ohm R."/>
            <person name="Martin F."/>
            <person name="Silar P."/>
            <person name="Natvig D."/>
            <person name="Lalanne C."/>
            <person name="Gautier V."/>
            <person name="Ament-Velasquez S.L."/>
            <person name="Kruys A."/>
            <person name="Hutchinson M.I."/>
            <person name="Powell A.J."/>
            <person name="Barry K."/>
            <person name="Miller A.N."/>
            <person name="Grigoriev I.V."/>
            <person name="Debuchy R."/>
            <person name="Gladieux P."/>
            <person name="Thoren M.H."/>
            <person name="Johannesson H."/>
        </authorList>
    </citation>
    <scope>NUCLEOTIDE SEQUENCE</scope>
    <source>
        <strain evidence="3">SMH2532-1</strain>
    </source>
</reference>
<dbReference type="EMBL" id="JAULSV010000003">
    <property type="protein sequence ID" value="KAK0648611.1"/>
    <property type="molecule type" value="Genomic_DNA"/>
</dbReference>
<sequence>MRLLNTRNFPELKEIFDEDKIPPYAILSHTWEDEEVSFQQLSDPVSCVPKNGYRKIQQACALAAEHGFGSCWVDTCCINKEATAELSESINMMYRWYEKAAVCYAYLADLAPNEELRAYLPRSKWFTRGWTLQELIAPPQVMFFDREWNYRGSRSGLAKDIASIAGIPERLLLKETHPSAYSVAARMSWVSRRETTRIEDMAYCLLGIFDVNMPLIYGERSKAFLRLQDAIIQSIGDLSIFAWTSDTKDCPEFSGFFAQSPQQFSNCSNMEAIEEDPINQNLTITTRGIQLSASLVHLYQGEESNEHHQPVLPLSWLDDSPVAIYLRKIGPNRFARWRPDLLTRFDPGPMGPPVFGIPRYGQVTELTASLTHTYYDLPVETVVLPPVLPEFFPFHPSNPVLGNRLSALRVSQNTMDNLPLTGERHVFYPRSHWDRHDAVFFCTSSSNDSWCATTVKFLSTHNTDGKRVRNNQVELFAACFYWNDSVPYRPLTMLADLTKLSPEAAYDFEFHLGRVKSENVEEAWRLILKTFCDSIAFKQNDVDIHVGLDVMANARLNLCLGVPCPDICVRPISCLDITLSRVDYLETI</sequence>
<feature type="domain" description="DUF8212" evidence="2">
    <location>
        <begin position="222"/>
        <end position="251"/>
    </location>
</feature>
<accession>A0AA39YBP2</accession>
<proteinExistence type="predicted"/>
<name>A0AA39YBP2_9PEZI</name>
<evidence type="ECO:0000313" key="3">
    <source>
        <dbReference type="EMBL" id="KAK0648611.1"/>
    </source>
</evidence>
<dbReference type="PANTHER" id="PTHR10622:SF10">
    <property type="entry name" value="HET DOMAIN-CONTAINING PROTEIN"/>
    <property type="match status" value="1"/>
</dbReference>
<evidence type="ECO:0000259" key="2">
    <source>
        <dbReference type="Pfam" id="PF26640"/>
    </source>
</evidence>
<evidence type="ECO:0000259" key="1">
    <source>
        <dbReference type="Pfam" id="PF06985"/>
    </source>
</evidence>
<dbReference type="InterPro" id="IPR010730">
    <property type="entry name" value="HET"/>
</dbReference>
<evidence type="ECO:0000313" key="4">
    <source>
        <dbReference type="Proteomes" id="UP001174936"/>
    </source>
</evidence>
<gene>
    <name evidence="3" type="ORF">B0T16DRAFT_456076</name>
</gene>
<keyword evidence="4" id="KW-1185">Reference proteome</keyword>
<dbReference type="InterPro" id="IPR058525">
    <property type="entry name" value="DUF8212"/>
</dbReference>
<comment type="caution">
    <text evidence="3">The sequence shown here is derived from an EMBL/GenBank/DDBJ whole genome shotgun (WGS) entry which is preliminary data.</text>
</comment>
<protein>
    <submittedName>
        <fullName evidence="3">Heterokaryon incompatibility protein-domain-containing protein</fullName>
    </submittedName>
</protein>
<dbReference type="AlphaFoldDB" id="A0AA39YBP2"/>